<dbReference type="GO" id="GO:0051298">
    <property type="term" value="P:centrosome duplication"/>
    <property type="evidence" value="ECO:0007669"/>
    <property type="project" value="TreeGrafter"/>
</dbReference>
<reference evidence="2 3" key="1">
    <citation type="submission" date="2020-08" db="EMBL/GenBank/DDBJ databases">
        <authorList>
            <person name="Hejnol A."/>
        </authorList>
    </citation>
    <scope>NUCLEOTIDE SEQUENCE [LARGE SCALE GENOMIC DNA]</scope>
</reference>
<comment type="caution">
    <text evidence="2">The sequence shown here is derived from an EMBL/GenBank/DDBJ whole genome shotgun (WGS) entry which is preliminary data.</text>
</comment>
<feature type="domain" description="SAC3/GANP/THP3 conserved" evidence="1">
    <location>
        <begin position="10"/>
        <end position="298"/>
    </location>
</feature>
<dbReference type="AlphaFoldDB" id="A0A7I8V881"/>
<organism evidence="2 3">
    <name type="scientific">Dimorphilus gyrociliatus</name>
    <dbReference type="NCBI Taxonomy" id="2664684"/>
    <lineage>
        <taxon>Eukaryota</taxon>
        <taxon>Metazoa</taxon>
        <taxon>Spiralia</taxon>
        <taxon>Lophotrochozoa</taxon>
        <taxon>Annelida</taxon>
        <taxon>Polychaeta</taxon>
        <taxon>Polychaeta incertae sedis</taxon>
        <taxon>Dinophilidae</taxon>
        <taxon>Dimorphilus</taxon>
    </lineage>
</organism>
<dbReference type="GO" id="GO:0005819">
    <property type="term" value="C:spindle"/>
    <property type="evidence" value="ECO:0007669"/>
    <property type="project" value="TreeGrafter"/>
</dbReference>
<evidence type="ECO:0000259" key="1">
    <source>
        <dbReference type="Pfam" id="PF03399"/>
    </source>
</evidence>
<dbReference type="PANTHER" id="PTHR12436:SF38">
    <property type="entry name" value="SAC3 DOMAIN-CONTAINING PROTEIN 1"/>
    <property type="match status" value="1"/>
</dbReference>
<gene>
    <name evidence="2" type="ORF">DGYR_LOCUS1580</name>
</gene>
<dbReference type="InterPro" id="IPR005062">
    <property type="entry name" value="SAC3/GANP/THP3_conserved"/>
</dbReference>
<protein>
    <submittedName>
        <fullName evidence="2">DgyrCDS1662</fullName>
    </submittedName>
</protein>
<evidence type="ECO:0000313" key="3">
    <source>
        <dbReference type="Proteomes" id="UP000549394"/>
    </source>
</evidence>
<dbReference type="EMBL" id="CAJFCJ010000002">
    <property type="protein sequence ID" value="CAD5112440.1"/>
    <property type="molecule type" value="Genomic_DNA"/>
</dbReference>
<keyword evidence="3" id="KW-1185">Reference proteome</keyword>
<dbReference type="Proteomes" id="UP000549394">
    <property type="component" value="Unassembled WGS sequence"/>
</dbReference>
<dbReference type="GO" id="GO:0051225">
    <property type="term" value="P:spindle assembly"/>
    <property type="evidence" value="ECO:0007669"/>
    <property type="project" value="TreeGrafter"/>
</dbReference>
<name>A0A7I8V881_9ANNE</name>
<sequence>MEKKGTSEDMCPADEAKIRISRNLVNYFEQPTDIHKKRKLDKSLLVKEYHRPAAGKETKNSELRTPETLLKTSHYLITKIAERNDRPWYQVYEFIFDRLRSIRQEIVIQRIETRLALEILQICVRFHVFSNYKLCDHSINEFDPKINTTHVTECISKSVELAEALNLPFKLREEMECINLLVNLENDRILRRALILRMNLRRDSRNYEMFNRVLDITKSYASGNFYRFIKKGKSLPLIYLLCIHYHLHTIQKKVIDMFNTAFNLKRFSLPLSKFTSFLQLNHNDETEIECKKFGFTIREGTIGLFMNNYNSSEKFSKRHWTIIEEELEKTNISNMLNGV</sequence>
<dbReference type="PANTHER" id="PTHR12436">
    <property type="entry name" value="80 KDA MCM3-ASSOCIATED PROTEIN"/>
    <property type="match status" value="1"/>
</dbReference>
<proteinExistence type="predicted"/>
<evidence type="ECO:0000313" key="2">
    <source>
        <dbReference type="EMBL" id="CAD5112440.1"/>
    </source>
</evidence>
<dbReference type="Pfam" id="PF03399">
    <property type="entry name" value="SAC3_GANP"/>
    <property type="match status" value="1"/>
</dbReference>
<dbReference type="GO" id="GO:0005634">
    <property type="term" value="C:nucleus"/>
    <property type="evidence" value="ECO:0007669"/>
    <property type="project" value="TreeGrafter"/>
</dbReference>
<dbReference type="GO" id="GO:0005813">
    <property type="term" value="C:centrosome"/>
    <property type="evidence" value="ECO:0007669"/>
    <property type="project" value="TreeGrafter"/>
</dbReference>
<dbReference type="OrthoDB" id="264795at2759"/>
<dbReference type="InterPro" id="IPR045107">
    <property type="entry name" value="SAC3/GANP/THP3"/>
</dbReference>
<accession>A0A7I8V881</accession>
<dbReference type="Gene3D" id="1.25.40.990">
    <property type="match status" value="1"/>
</dbReference>